<dbReference type="SUPFAM" id="SSF81383">
    <property type="entry name" value="F-box domain"/>
    <property type="match status" value="1"/>
</dbReference>
<dbReference type="SMART" id="SM00391">
    <property type="entry name" value="MBD"/>
    <property type="match status" value="1"/>
</dbReference>
<keyword evidence="4" id="KW-1185">Reference proteome</keyword>
<feature type="compositionally biased region" description="Polar residues" evidence="1">
    <location>
        <begin position="43"/>
        <end position="61"/>
    </location>
</feature>
<organism evidence="3 4">
    <name type="scientific">Drosophila gunungcola</name>
    <name type="common">fruit fly</name>
    <dbReference type="NCBI Taxonomy" id="103775"/>
    <lineage>
        <taxon>Eukaryota</taxon>
        <taxon>Metazoa</taxon>
        <taxon>Ecdysozoa</taxon>
        <taxon>Arthropoda</taxon>
        <taxon>Hexapoda</taxon>
        <taxon>Insecta</taxon>
        <taxon>Pterygota</taxon>
        <taxon>Neoptera</taxon>
        <taxon>Endopterygota</taxon>
        <taxon>Diptera</taxon>
        <taxon>Brachycera</taxon>
        <taxon>Muscomorpha</taxon>
        <taxon>Ephydroidea</taxon>
        <taxon>Drosophilidae</taxon>
        <taxon>Drosophila</taxon>
        <taxon>Sophophora</taxon>
    </lineage>
</organism>
<dbReference type="PANTHER" id="PTHR15739:SF5">
    <property type="entry name" value="LD23158P"/>
    <property type="match status" value="1"/>
</dbReference>
<feature type="compositionally biased region" description="Basic and acidic residues" evidence="1">
    <location>
        <begin position="642"/>
        <end position="651"/>
    </location>
</feature>
<dbReference type="Proteomes" id="UP001059596">
    <property type="component" value="Unassembled WGS sequence"/>
</dbReference>
<feature type="compositionally biased region" description="Acidic residues" evidence="1">
    <location>
        <begin position="236"/>
        <end position="248"/>
    </location>
</feature>
<evidence type="ECO:0000313" key="3">
    <source>
        <dbReference type="EMBL" id="KAI8034486.1"/>
    </source>
</evidence>
<feature type="compositionally biased region" description="Polar residues" evidence="1">
    <location>
        <begin position="167"/>
        <end position="184"/>
    </location>
</feature>
<feature type="compositionally biased region" description="Low complexity" evidence="1">
    <location>
        <begin position="139"/>
        <end position="154"/>
    </location>
</feature>
<dbReference type="InterPro" id="IPR032675">
    <property type="entry name" value="LRR_dom_sf"/>
</dbReference>
<comment type="caution">
    <text evidence="3">The sequence shown here is derived from an EMBL/GenBank/DDBJ whole genome shotgun (WGS) entry which is preliminary data.</text>
</comment>
<dbReference type="InterPro" id="IPR001739">
    <property type="entry name" value="Methyl_CpG_DNA-bd"/>
</dbReference>
<feature type="compositionally biased region" description="Low complexity" evidence="1">
    <location>
        <begin position="20"/>
        <end position="42"/>
    </location>
</feature>
<feature type="compositionally biased region" description="Low complexity" evidence="1">
    <location>
        <begin position="197"/>
        <end position="230"/>
    </location>
</feature>
<feature type="compositionally biased region" description="Polar residues" evidence="1">
    <location>
        <begin position="1"/>
        <end position="11"/>
    </location>
</feature>
<dbReference type="InterPro" id="IPR036047">
    <property type="entry name" value="F-box-like_dom_sf"/>
</dbReference>
<feature type="region of interest" description="Disordered" evidence="1">
    <location>
        <begin position="642"/>
        <end position="664"/>
    </location>
</feature>
<dbReference type="SUPFAM" id="SSF54171">
    <property type="entry name" value="DNA-binding domain"/>
    <property type="match status" value="1"/>
</dbReference>
<accession>A0A9P9YCM9</accession>
<feature type="region of interest" description="Disordered" evidence="1">
    <location>
        <begin position="365"/>
        <end position="411"/>
    </location>
</feature>
<feature type="compositionally biased region" description="Low complexity" evidence="1">
    <location>
        <begin position="275"/>
        <end position="295"/>
    </location>
</feature>
<dbReference type="Gene3D" id="3.30.890.10">
    <property type="entry name" value="Methyl-cpg-binding Protein 2, Chain A"/>
    <property type="match status" value="1"/>
</dbReference>
<evidence type="ECO:0000259" key="2">
    <source>
        <dbReference type="PROSITE" id="PS50982"/>
    </source>
</evidence>
<feature type="region of interest" description="Disordered" evidence="1">
    <location>
        <begin position="1"/>
        <end position="82"/>
    </location>
</feature>
<dbReference type="Pfam" id="PF01429">
    <property type="entry name" value="MBD"/>
    <property type="match status" value="1"/>
</dbReference>
<feature type="domain" description="MBD" evidence="2">
    <location>
        <begin position="429"/>
        <end position="498"/>
    </location>
</feature>
<dbReference type="InterPro" id="IPR016177">
    <property type="entry name" value="DNA-bd_dom_sf"/>
</dbReference>
<name>A0A9P9YCM9_9MUSC</name>
<dbReference type="PROSITE" id="PS50982">
    <property type="entry name" value="MBD"/>
    <property type="match status" value="1"/>
</dbReference>
<dbReference type="PANTHER" id="PTHR15739">
    <property type="entry name" value="ZINC FINGER PROTEIN"/>
    <property type="match status" value="1"/>
</dbReference>
<feature type="compositionally biased region" description="Acidic residues" evidence="1">
    <location>
        <begin position="652"/>
        <end position="662"/>
    </location>
</feature>
<dbReference type="SUPFAM" id="SSF52047">
    <property type="entry name" value="RNI-like"/>
    <property type="match status" value="1"/>
</dbReference>
<feature type="region of interest" description="Disordered" evidence="1">
    <location>
        <begin position="121"/>
        <end position="340"/>
    </location>
</feature>
<dbReference type="InterPro" id="IPR052283">
    <property type="entry name" value="GenomicStab_NeuMorph_Reg"/>
</dbReference>
<dbReference type="AlphaFoldDB" id="A0A9P9YCM9"/>
<dbReference type="EMBL" id="JAMKOV010000072">
    <property type="protein sequence ID" value="KAI8034486.1"/>
    <property type="molecule type" value="Genomic_DNA"/>
</dbReference>
<proteinExistence type="predicted"/>
<sequence>MDPFQSVMSSSDPDDIPGTSKPIAKKGSPPSSSSESKSQASPLPTTSNGHGSRSGATPTGNSRRRKRRLSSGDTALMGWSGEFPKLKAMASIDISSDLEPQSLGELQALYTSGLLVFPRVEPQAEAEAGPDELAKMVEEQPQQQQQQQEQQQQQSLASPPLPMMTSPVESSLSPNSDMIMTTQGREPELESRQQIKTATATSTNLTITTTTTTTSNSTNSSNATGSTATTPSPELDNQENDVDVDVEMEQPKDKQQQQSAKEVDDYEEEEEEIEPLVVAENEGSSSSEPSSASPARRLKSRKRLFSPNENKTKEEEDEAGVPLTKSPKSPKTEDIISPISSRIAKRARSLNAQNLPAVQLPRALRFSSQDQDRPKELVSSTANYITAKVPEPESKPELKPEPEPEPEPDVQTEAIPEKLSTTASALKLKATDEFYRLPFAYGWKRELVLPSTKNHKRRTGDVFFIAPNGRKLRSREDIVPLLTGELTIEHFCFQRLAQGAPPEHELVRRATPSNAMLRKIKQQAVAQSEPAAPLPITGKRVSKPKLPKGASPPSEGWTATMAVKGNSRVLANSNGSGGGSTARTSLSSKYTRKRGFMPRQSRAAAASIKTANCVYCQTPLPSGSKQGSLKTNTCQSCLKIKREKERESERSEFDDDPDDEDNASVGSLLEIGKEIKVPGQHPPAQLFSDLVPRRALREQEVVVVAGRKAIAIQADLPRPQVKLLPRQQDLTGYDQIYNKRRNQSNKARQDLMESMADAHNGCQVLMAIMKTMNLKERMNMSRVCKTWAMVGRENGVWRSVSLRDTLVQNWVACLRELARHRTRELDMMGVIMANPQMRMTGDMRVLRALRVLRTDACDADFLSLAIRNLPQLLELRATCVSRSMSLINLDKLTELRVLRIHMTEPKATLTSVNLLAKLKHLTELSLRGVTNLGNLNMLAFKELPRLEVLSLGSCQDVKCGKLGRDVLPSLKALRSFRLENDHKGMAMFPVDDIMRGLSLAGGVRRLELINVDLDAGFSPLLASCATVSDVLLIPKCMHNTANMTNAVMQAISDNAEQLKVFRLGLVTQLLSATGTLYRGTGKDVIPVRRPVPGIPDGDHLNHCSAGDSCQELDHAQCVAFLPVERLEAILHHMMPQAWLSVAKVAMCDTTKLKFLPRPEESSDEKF</sequence>
<dbReference type="Gene3D" id="3.80.10.10">
    <property type="entry name" value="Ribonuclease Inhibitor"/>
    <property type="match status" value="1"/>
</dbReference>
<evidence type="ECO:0000256" key="1">
    <source>
        <dbReference type="SAM" id="MobiDB-lite"/>
    </source>
</evidence>
<reference evidence="3" key="1">
    <citation type="journal article" date="2023" name="Genome Biol. Evol.">
        <title>Long-read-based Genome Assembly of Drosophila gunungcola Reveals Fewer Chemosensory Genes in Flower-breeding Species.</title>
        <authorList>
            <person name="Negi A."/>
            <person name="Liao B.Y."/>
            <person name="Yeh S.D."/>
        </authorList>
    </citation>
    <scope>NUCLEOTIDE SEQUENCE</scope>
    <source>
        <strain evidence="3">Sukarami</strain>
    </source>
</reference>
<feature type="compositionally biased region" description="Acidic residues" evidence="1">
    <location>
        <begin position="264"/>
        <end position="274"/>
    </location>
</feature>
<dbReference type="GO" id="GO:0003677">
    <property type="term" value="F:DNA binding"/>
    <property type="evidence" value="ECO:0007669"/>
    <property type="project" value="InterPro"/>
</dbReference>
<feature type="region of interest" description="Disordered" evidence="1">
    <location>
        <begin position="524"/>
        <end position="603"/>
    </location>
</feature>
<feature type="compositionally biased region" description="Basic and acidic residues" evidence="1">
    <location>
        <begin position="390"/>
        <end position="402"/>
    </location>
</feature>
<dbReference type="CDD" id="cd00122">
    <property type="entry name" value="MBD"/>
    <property type="match status" value="1"/>
</dbReference>
<evidence type="ECO:0000313" key="4">
    <source>
        <dbReference type="Proteomes" id="UP001059596"/>
    </source>
</evidence>
<dbReference type="InterPro" id="IPR001810">
    <property type="entry name" value="F-box_dom"/>
</dbReference>
<protein>
    <recommendedName>
        <fullName evidence="2">MBD domain-containing protein</fullName>
    </recommendedName>
</protein>
<dbReference type="Pfam" id="PF00646">
    <property type="entry name" value="F-box"/>
    <property type="match status" value="1"/>
</dbReference>
<gene>
    <name evidence="3" type="ORF">M5D96_012760</name>
</gene>